<reference evidence="10" key="1">
    <citation type="submission" date="2025-08" db="UniProtKB">
        <authorList>
            <consortium name="RefSeq"/>
        </authorList>
    </citation>
    <scope>IDENTIFICATION</scope>
</reference>
<evidence type="ECO:0000256" key="5">
    <source>
        <dbReference type="ARBA" id="ARBA00023069"/>
    </source>
</evidence>
<organism evidence="9 10">
    <name type="scientific">Betta splendens</name>
    <name type="common">Siamese fighting fish</name>
    <dbReference type="NCBI Taxonomy" id="158456"/>
    <lineage>
        <taxon>Eukaryota</taxon>
        <taxon>Metazoa</taxon>
        <taxon>Chordata</taxon>
        <taxon>Craniata</taxon>
        <taxon>Vertebrata</taxon>
        <taxon>Euteleostomi</taxon>
        <taxon>Actinopterygii</taxon>
        <taxon>Neopterygii</taxon>
        <taxon>Teleostei</taxon>
        <taxon>Neoteleostei</taxon>
        <taxon>Acanthomorphata</taxon>
        <taxon>Anabantaria</taxon>
        <taxon>Anabantiformes</taxon>
        <taxon>Anabantoidei</taxon>
        <taxon>Osphronemidae</taxon>
        <taxon>Betta</taxon>
    </lineage>
</organism>
<dbReference type="GO" id="GO:0008017">
    <property type="term" value="F:microtubule binding"/>
    <property type="evidence" value="ECO:0007669"/>
    <property type="project" value="TreeGrafter"/>
</dbReference>
<dbReference type="AlphaFoldDB" id="A0A6P7NGI4"/>
<feature type="region of interest" description="Disordered" evidence="7">
    <location>
        <begin position="1"/>
        <end position="29"/>
    </location>
</feature>
<dbReference type="InterPro" id="IPR032777">
    <property type="entry name" value="DUF4515"/>
</dbReference>
<evidence type="ECO:0000256" key="3">
    <source>
        <dbReference type="ARBA" id="ARBA00014087"/>
    </source>
</evidence>
<evidence type="ECO:0000256" key="6">
    <source>
        <dbReference type="ARBA" id="ARBA00023273"/>
    </source>
</evidence>
<dbReference type="Proteomes" id="UP000515150">
    <property type="component" value="Chromosome 9"/>
</dbReference>
<evidence type="ECO:0000313" key="9">
    <source>
        <dbReference type="Proteomes" id="UP000515150"/>
    </source>
</evidence>
<dbReference type="PANTHER" id="PTHR31954">
    <property type="entry name" value="CILIA- AND FLAGELLA-ASSOCIATED PROTEIN 157"/>
    <property type="match status" value="1"/>
</dbReference>
<feature type="region of interest" description="Disordered" evidence="7">
    <location>
        <begin position="428"/>
        <end position="482"/>
    </location>
</feature>
<evidence type="ECO:0000313" key="10">
    <source>
        <dbReference type="RefSeq" id="XP_029016774.1"/>
    </source>
</evidence>
<sequence>MPKKKNKKDDYKQDKEKDTAADNSSATDKEKDVYLTQIRYLNEQLERYQLKCDDLETHSKDFTAQYITLEKEKKDIVEFLKRSLLEKEDEVDVLTERLERQRQDADRDRDAVRLQQSQLMQKLQGQIEELTGERDTLEARLAGLEEFQQQKEQLMAKVETLETQLAQQEVEHKTNIHNLEMKALLENKRLEKEMESHMAAMSEKVQKQVDQNLPEATRMALQENTELKVQLNQMSELAKNLMKKNSALQGCKNQLRLDVELLEKMMSEVSRQSCVHKKVVEQLTEKCQQMQEEQRHSRHELQHVQAKHKETLAEMEALRQEQAALSDLHSKSKAEGHRLEAELEKERRKSSRMKSILQEAAVTLRQALMEAPAELESVHWKKVMQKLLLDLNGPTQDEQNPDPAAARTVHLDPASRVQFQLARYRPGDLGLVPPPAHKHRLSRTGAAPGSTATALHRKPSSQKTTACNPKHSAAGRFDTKLK</sequence>
<comment type="similarity">
    <text evidence="2">Belongs to the CFAP157 family.</text>
</comment>
<dbReference type="Pfam" id="PF14988">
    <property type="entry name" value="DUF4515"/>
    <property type="match status" value="1"/>
</dbReference>
<keyword evidence="9" id="KW-1185">Reference proteome</keyword>
<feature type="compositionally biased region" description="Basic and acidic residues" evidence="7">
    <location>
        <begin position="7"/>
        <end position="20"/>
    </location>
</feature>
<accession>A0A6P7NGI4</accession>
<evidence type="ECO:0000259" key="8">
    <source>
        <dbReference type="Pfam" id="PF14988"/>
    </source>
</evidence>
<dbReference type="KEGG" id="bspl:114861567"/>
<dbReference type="GO" id="GO:0036064">
    <property type="term" value="C:ciliary basal body"/>
    <property type="evidence" value="ECO:0007669"/>
    <property type="project" value="TreeGrafter"/>
</dbReference>
<keyword evidence="5" id="KW-0969">Cilium</keyword>
<evidence type="ECO:0000256" key="4">
    <source>
        <dbReference type="ARBA" id="ARBA00023054"/>
    </source>
</evidence>
<keyword evidence="4" id="KW-0175">Coiled coil</keyword>
<dbReference type="FunCoup" id="A0A6P7NGI4">
    <property type="interactions" value="539"/>
</dbReference>
<feature type="domain" description="DUF4515" evidence="8">
    <location>
        <begin position="72"/>
        <end position="261"/>
    </location>
</feature>
<dbReference type="InParanoid" id="A0A6P7NGI4"/>
<evidence type="ECO:0000256" key="1">
    <source>
        <dbReference type="ARBA" id="ARBA00004138"/>
    </source>
</evidence>
<feature type="compositionally biased region" description="Basic and acidic residues" evidence="7">
    <location>
        <begin position="328"/>
        <end position="347"/>
    </location>
</feature>
<dbReference type="OrthoDB" id="166611at2759"/>
<name>A0A6P7NGI4_BETSP</name>
<proteinExistence type="inferred from homology"/>
<feature type="region of interest" description="Disordered" evidence="7">
    <location>
        <begin position="327"/>
        <end position="352"/>
    </location>
</feature>
<keyword evidence="10" id="KW-0282">Flagellum</keyword>
<dbReference type="CTD" id="286207"/>
<comment type="subcellular location">
    <subcellularLocation>
        <location evidence="1">Cell projection</location>
        <location evidence="1">Cilium</location>
    </subcellularLocation>
</comment>
<gene>
    <name evidence="10" type="primary">cfap157</name>
</gene>
<dbReference type="GeneID" id="114861567"/>
<keyword evidence="6" id="KW-0966">Cell projection</keyword>
<protein>
    <recommendedName>
        <fullName evidence="3">Cilia- and flagella-associated protein 157</fullName>
    </recommendedName>
</protein>
<evidence type="ECO:0000256" key="7">
    <source>
        <dbReference type="SAM" id="MobiDB-lite"/>
    </source>
</evidence>
<dbReference type="InterPro" id="IPR038844">
    <property type="entry name" value="CFAP157"/>
</dbReference>
<evidence type="ECO:0000256" key="2">
    <source>
        <dbReference type="ARBA" id="ARBA00010841"/>
    </source>
</evidence>
<dbReference type="PANTHER" id="PTHR31954:SF1">
    <property type="entry name" value="CILIA- AND FLAGELLA-ASSOCIATED PROTEIN 157"/>
    <property type="match status" value="1"/>
</dbReference>
<dbReference type="RefSeq" id="XP_029016774.1">
    <property type="nucleotide sequence ID" value="XM_029160941.3"/>
</dbReference>